<reference evidence="3 4" key="2">
    <citation type="journal article" date="2021" name="J. Hered.">
        <title>Feather Gene Expression Elucidates the Developmental Basis of Plumage Iridescence in African Starlings.</title>
        <authorList>
            <person name="Rubenstein D.R."/>
            <person name="Corvelo A."/>
            <person name="MacManes M.D."/>
            <person name="Maia R."/>
            <person name="Narzisi G."/>
            <person name="Rousaki A."/>
            <person name="Vandenabeele P."/>
            <person name="Shawkey M.D."/>
            <person name="Solomon J."/>
        </authorList>
    </citation>
    <scope>NUCLEOTIDE SEQUENCE [LARGE SCALE GENOMIC DNA]</scope>
    <source>
        <strain evidence="3">SS15</strain>
    </source>
</reference>
<name>A0A835NQP9_9PASS</name>
<sequence>MEIAAYAHNMGIYIELPEDVACGYKFLEVKFPMPQEQVVAKAWGQSVLCLHGWLDNATTFRGLISLLPRMMGPQGYASTIVVQSPFRQDKDSARPGGCSQLQTPQPS</sequence>
<keyword evidence="4" id="KW-1185">Reference proteome</keyword>
<dbReference type="EMBL" id="JADDUC020000005">
    <property type="protein sequence ID" value="KAI1239087.1"/>
    <property type="molecule type" value="Genomic_DNA"/>
</dbReference>
<dbReference type="EMBL" id="JADDUC010000082">
    <property type="protein sequence ID" value="KAG0119634.1"/>
    <property type="molecule type" value="Genomic_DNA"/>
</dbReference>
<dbReference type="AlphaFoldDB" id="A0A835NQP9"/>
<dbReference type="InterPro" id="IPR029058">
    <property type="entry name" value="AB_hydrolase_fold"/>
</dbReference>
<feature type="region of interest" description="Disordered" evidence="1">
    <location>
        <begin position="88"/>
        <end position="107"/>
    </location>
</feature>
<evidence type="ECO:0000313" key="4">
    <source>
        <dbReference type="Proteomes" id="UP000618051"/>
    </source>
</evidence>
<gene>
    <name evidence="3" type="ORF">IHE44_0012196</name>
    <name evidence="2" type="ORF">IHE44_014089</name>
</gene>
<protein>
    <submittedName>
        <fullName evidence="2">Uncharacterized protein</fullName>
    </submittedName>
</protein>
<reference evidence="3" key="3">
    <citation type="submission" date="2022-01" db="EMBL/GenBank/DDBJ databases">
        <authorList>
            <person name="Rubenstein D.R."/>
        </authorList>
    </citation>
    <scope>NUCLEOTIDE SEQUENCE</scope>
    <source>
        <strain evidence="3">SS15</strain>
        <tissue evidence="3">Liver</tissue>
    </source>
</reference>
<dbReference type="OrthoDB" id="190201at2759"/>
<evidence type="ECO:0000256" key="1">
    <source>
        <dbReference type="SAM" id="MobiDB-lite"/>
    </source>
</evidence>
<evidence type="ECO:0000313" key="2">
    <source>
        <dbReference type="EMBL" id="KAG0119634.1"/>
    </source>
</evidence>
<reference evidence="2" key="1">
    <citation type="submission" date="2020-10" db="EMBL/GenBank/DDBJ databases">
        <title>Feather gene expression reveals the developmental basis of iridescence in African starlings.</title>
        <authorList>
            <person name="Rubenstein D.R."/>
        </authorList>
    </citation>
    <scope>NUCLEOTIDE SEQUENCE</scope>
    <source>
        <strain evidence="2">SS15</strain>
        <tissue evidence="2">Liver</tissue>
    </source>
</reference>
<comment type="caution">
    <text evidence="2">The sequence shown here is derived from an EMBL/GenBank/DDBJ whole genome shotgun (WGS) entry which is preliminary data.</text>
</comment>
<dbReference type="SUPFAM" id="SSF53474">
    <property type="entry name" value="alpha/beta-Hydrolases"/>
    <property type="match status" value="1"/>
</dbReference>
<proteinExistence type="predicted"/>
<organism evidence="2">
    <name type="scientific">Lamprotornis superbus</name>
    <dbReference type="NCBI Taxonomy" id="245042"/>
    <lineage>
        <taxon>Eukaryota</taxon>
        <taxon>Metazoa</taxon>
        <taxon>Chordata</taxon>
        <taxon>Craniata</taxon>
        <taxon>Vertebrata</taxon>
        <taxon>Euteleostomi</taxon>
        <taxon>Archelosauria</taxon>
        <taxon>Archosauria</taxon>
        <taxon>Dinosauria</taxon>
        <taxon>Saurischia</taxon>
        <taxon>Theropoda</taxon>
        <taxon>Coelurosauria</taxon>
        <taxon>Aves</taxon>
        <taxon>Neognathae</taxon>
        <taxon>Neoaves</taxon>
        <taxon>Telluraves</taxon>
        <taxon>Australaves</taxon>
        <taxon>Passeriformes</taxon>
        <taxon>Sturnidae</taxon>
        <taxon>Lamprotornis</taxon>
    </lineage>
</organism>
<accession>A0A835NQP9</accession>
<evidence type="ECO:0000313" key="3">
    <source>
        <dbReference type="EMBL" id="KAI1239087.1"/>
    </source>
</evidence>
<dbReference type="Proteomes" id="UP000618051">
    <property type="component" value="Unassembled WGS sequence"/>
</dbReference>